<evidence type="ECO:0000313" key="6">
    <source>
        <dbReference type="Proteomes" id="UP000000321"/>
    </source>
</evidence>
<accession>Q1YEW2</accession>
<protein>
    <submittedName>
        <fullName evidence="5">Putative mandelate racemase/muconate lactonizing enzyme</fullName>
    </submittedName>
</protein>
<dbReference type="Proteomes" id="UP000000321">
    <property type="component" value="Unassembled WGS sequence"/>
</dbReference>
<evidence type="ECO:0000259" key="4">
    <source>
        <dbReference type="SMART" id="SM00922"/>
    </source>
</evidence>
<dbReference type="GO" id="GO:0000287">
    <property type="term" value="F:magnesium ion binding"/>
    <property type="evidence" value="ECO:0007669"/>
    <property type="project" value="TreeGrafter"/>
</dbReference>
<keyword evidence="3" id="KW-0460">Magnesium</keyword>
<reference evidence="5 6" key="1">
    <citation type="journal article" date="2008" name="Appl. Environ. Microbiol.">
        <title>Genomic insights into Mn(II) oxidation by the marine alphaproteobacterium Aurantimonas sp. strain SI85-9A1.</title>
        <authorList>
            <person name="Dick G.J."/>
            <person name="Podell S."/>
            <person name="Johnson H.A."/>
            <person name="Rivera-Espinoza Y."/>
            <person name="Bernier-Latmani R."/>
            <person name="McCarthy J.K."/>
            <person name="Torpey J.W."/>
            <person name="Clement B.G."/>
            <person name="Gaasterland T."/>
            <person name="Tebo B.M."/>
        </authorList>
    </citation>
    <scope>NUCLEOTIDE SEQUENCE [LARGE SCALE GENOMIC DNA]</scope>
    <source>
        <strain evidence="5 6">SI85-9A1</strain>
    </source>
</reference>
<dbReference type="GO" id="GO:0016836">
    <property type="term" value="F:hydro-lyase activity"/>
    <property type="evidence" value="ECO:0007669"/>
    <property type="project" value="TreeGrafter"/>
</dbReference>
<dbReference type="PROSITE" id="PS00908">
    <property type="entry name" value="MR_MLE_1"/>
    <property type="match status" value="1"/>
</dbReference>
<dbReference type="SFLD" id="SFLDG00179">
    <property type="entry name" value="mandelate_racemase"/>
    <property type="match status" value="1"/>
</dbReference>
<dbReference type="EMBL" id="AAPJ01000007">
    <property type="protein sequence ID" value="EAS48783.1"/>
    <property type="molecule type" value="Genomic_DNA"/>
</dbReference>
<sequence>MKIERIDTYVLKVSSRENAFYSSQDYFAERTSLLVRITCDDGTTGWGEGGQYGPPEPPASCIRDVIGPRLIGRYPAAPTAIFEEFYARTRDFGQKGAYVEALSAIDIALWDIFGKMVGQPVHALLGGAIRERVRAYGTGCYYPPDYADRPVMLDKLREEVLRIRATGVAAVKMKIGLLPIRDDIERMRLVRETLGDDVEIMADANHAYNYASAVRIGRVMEELDFRWFEEPVVPEDREGYRRLRETLDVPIAGGEAEFTRFGFRDLIGGGCIDIAQPDICAAGGFTEWKNILALATSHNIMVVPHVWGSGVAVAAALQALAIVPHAPYTARPVPLQNETMIEFDRTYNPLRDDILTQTFVLEDECLAIPTGPGLGVTVDADAVRRHCVRHETIDASS</sequence>
<dbReference type="Pfam" id="PF13378">
    <property type="entry name" value="MR_MLE_C"/>
    <property type="match status" value="1"/>
</dbReference>
<dbReference type="BioCyc" id="AURANTIMONAS:SI859A1_03419-MONOMER"/>
<evidence type="ECO:0000256" key="1">
    <source>
        <dbReference type="ARBA" id="ARBA00001946"/>
    </source>
</evidence>
<dbReference type="Gene3D" id="3.30.390.10">
    <property type="entry name" value="Enolase-like, N-terminal domain"/>
    <property type="match status" value="1"/>
</dbReference>
<dbReference type="SMART" id="SM00922">
    <property type="entry name" value="MR_MLE"/>
    <property type="match status" value="1"/>
</dbReference>
<dbReference type="InterPro" id="IPR018110">
    <property type="entry name" value="Mandel_Rmase/mucon_lact_enz_CS"/>
</dbReference>
<comment type="cofactor">
    <cofactor evidence="1">
        <name>Mg(2+)</name>
        <dbReference type="ChEBI" id="CHEBI:18420"/>
    </cofactor>
</comment>
<proteinExistence type="predicted"/>
<dbReference type="InterPro" id="IPR029065">
    <property type="entry name" value="Enolase_C-like"/>
</dbReference>
<dbReference type="OrthoDB" id="9802699at2"/>
<evidence type="ECO:0000256" key="2">
    <source>
        <dbReference type="ARBA" id="ARBA00022723"/>
    </source>
</evidence>
<dbReference type="InterPro" id="IPR013341">
    <property type="entry name" value="Mandelate_racemase_N_dom"/>
</dbReference>
<dbReference type="RefSeq" id="WP_009211232.1">
    <property type="nucleotide sequence ID" value="NZ_BBWP01000006.1"/>
</dbReference>
<dbReference type="PANTHER" id="PTHR13794:SF58">
    <property type="entry name" value="MITOCHONDRIAL ENOLASE SUPERFAMILY MEMBER 1"/>
    <property type="match status" value="1"/>
</dbReference>
<feature type="domain" description="Mandelate racemase/muconate lactonizing enzyme C-terminal" evidence="4">
    <location>
        <begin position="153"/>
        <end position="250"/>
    </location>
</feature>
<dbReference type="InterPro" id="IPR036849">
    <property type="entry name" value="Enolase-like_C_sf"/>
</dbReference>
<dbReference type="PANTHER" id="PTHR13794">
    <property type="entry name" value="ENOLASE SUPERFAMILY, MANDELATE RACEMASE"/>
    <property type="match status" value="1"/>
</dbReference>
<dbReference type="Pfam" id="PF02746">
    <property type="entry name" value="MR_MLE_N"/>
    <property type="match status" value="1"/>
</dbReference>
<dbReference type="Gene3D" id="3.20.20.120">
    <property type="entry name" value="Enolase-like C-terminal domain"/>
    <property type="match status" value="1"/>
</dbReference>
<keyword evidence="6" id="KW-1185">Reference proteome</keyword>
<dbReference type="CDD" id="cd03316">
    <property type="entry name" value="MR_like"/>
    <property type="match status" value="1"/>
</dbReference>
<dbReference type="SUPFAM" id="SSF54826">
    <property type="entry name" value="Enolase N-terminal domain-like"/>
    <property type="match status" value="1"/>
</dbReference>
<evidence type="ECO:0000313" key="5">
    <source>
        <dbReference type="EMBL" id="EAS48783.1"/>
    </source>
</evidence>
<dbReference type="InterPro" id="IPR029017">
    <property type="entry name" value="Enolase-like_N"/>
</dbReference>
<comment type="caution">
    <text evidence="5">The sequence shown here is derived from an EMBL/GenBank/DDBJ whole genome shotgun (WGS) entry which is preliminary data.</text>
</comment>
<dbReference type="SFLD" id="SFLDS00001">
    <property type="entry name" value="Enolase"/>
    <property type="match status" value="1"/>
</dbReference>
<dbReference type="HOGENOM" id="CLU_030273_3_1_5"/>
<dbReference type="GO" id="GO:0009063">
    <property type="term" value="P:amino acid catabolic process"/>
    <property type="evidence" value="ECO:0007669"/>
    <property type="project" value="InterPro"/>
</dbReference>
<dbReference type="AlphaFoldDB" id="Q1YEW2"/>
<keyword evidence="2" id="KW-0479">Metal-binding</keyword>
<dbReference type="SUPFAM" id="SSF51604">
    <property type="entry name" value="Enolase C-terminal domain-like"/>
    <property type="match status" value="1"/>
</dbReference>
<dbReference type="InterPro" id="IPR046945">
    <property type="entry name" value="RHMD-like"/>
</dbReference>
<gene>
    <name evidence="5" type="ORF">SI859A1_03419</name>
</gene>
<name>Q1YEW2_AURMS</name>
<dbReference type="GO" id="GO:0016052">
    <property type="term" value="P:carbohydrate catabolic process"/>
    <property type="evidence" value="ECO:0007669"/>
    <property type="project" value="TreeGrafter"/>
</dbReference>
<dbReference type="InterPro" id="IPR013342">
    <property type="entry name" value="Mandelate_racemase_C"/>
</dbReference>
<evidence type="ECO:0000256" key="3">
    <source>
        <dbReference type="ARBA" id="ARBA00022842"/>
    </source>
</evidence>
<organism evidence="5 6">
    <name type="scientific">Aurantimonas manganoxydans (strain ATCC BAA-1229 / DSM 21871 / SI85-9A1)</name>
    <dbReference type="NCBI Taxonomy" id="287752"/>
    <lineage>
        <taxon>Bacteria</taxon>
        <taxon>Pseudomonadati</taxon>
        <taxon>Pseudomonadota</taxon>
        <taxon>Alphaproteobacteria</taxon>
        <taxon>Hyphomicrobiales</taxon>
        <taxon>Aurantimonadaceae</taxon>
        <taxon>Aurantimonas</taxon>
    </lineage>
</organism>